<accession>A0A7W7K8I8</accession>
<feature type="region of interest" description="Disordered" evidence="1">
    <location>
        <begin position="99"/>
        <end position="171"/>
    </location>
</feature>
<organism evidence="2 3">
    <name type="scientific">Novosphingobium chloroacetimidivorans</name>
    <dbReference type="NCBI Taxonomy" id="1428314"/>
    <lineage>
        <taxon>Bacteria</taxon>
        <taxon>Pseudomonadati</taxon>
        <taxon>Pseudomonadota</taxon>
        <taxon>Alphaproteobacteria</taxon>
        <taxon>Sphingomonadales</taxon>
        <taxon>Sphingomonadaceae</taxon>
        <taxon>Novosphingobium</taxon>
    </lineage>
</organism>
<comment type="caution">
    <text evidence="2">The sequence shown here is derived from an EMBL/GenBank/DDBJ whole genome shotgun (WGS) entry which is preliminary data.</text>
</comment>
<feature type="compositionally biased region" description="Basic and acidic residues" evidence="1">
    <location>
        <begin position="155"/>
        <end position="165"/>
    </location>
</feature>
<dbReference type="AlphaFoldDB" id="A0A7W7K8I8"/>
<feature type="region of interest" description="Disordered" evidence="1">
    <location>
        <begin position="38"/>
        <end position="63"/>
    </location>
</feature>
<evidence type="ECO:0000313" key="3">
    <source>
        <dbReference type="Proteomes" id="UP000555448"/>
    </source>
</evidence>
<dbReference type="Proteomes" id="UP000555448">
    <property type="component" value="Unassembled WGS sequence"/>
</dbReference>
<evidence type="ECO:0000256" key="1">
    <source>
        <dbReference type="SAM" id="MobiDB-lite"/>
    </source>
</evidence>
<sequence>MIFSLGVIGAAAGAYLAFATVPSFAPYRDRRASAPVVLSQPIQGDAQAPDLAPSADTRDDGLRVRPDFEHGTLVVELPRWAQDTGSWIAFGQRTLRHWSGSIDPGSDSERGWEDRAPRGAQRREEDDRDYAPERWSDFESDLAQRGNEAAASAADHAREAARDVEDALADL</sequence>
<protein>
    <submittedName>
        <fullName evidence="2">Uncharacterized protein</fullName>
    </submittedName>
</protein>
<proteinExistence type="predicted"/>
<gene>
    <name evidence="2" type="ORF">HNO88_000800</name>
</gene>
<dbReference type="RefSeq" id="WP_184242759.1">
    <property type="nucleotide sequence ID" value="NZ_JACHLR010000002.1"/>
</dbReference>
<dbReference type="EMBL" id="JACHLR010000002">
    <property type="protein sequence ID" value="MBB4857493.1"/>
    <property type="molecule type" value="Genomic_DNA"/>
</dbReference>
<name>A0A7W7K8I8_9SPHN</name>
<reference evidence="2 3" key="1">
    <citation type="submission" date="2020-08" db="EMBL/GenBank/DDBJ databases">
        <title>Functional genomics of gut bacteria from endangered species of beetles.</title>
        <authorList>
            <person name="Carlos-Shanley C."/>
        </authorList>
    </citation>
    <scope>NUCLEOTIDE SEQUENCE [LARGE SCALE GENOMIC DNA]</scope>
    <source>
        <strain evidence="2 3">S00245</strain>
    </source>
</reference>
<feature type="compositionally biased region" description="Basic and acidic residues" evidence="1">
    <location>
        <begin position="107"/>
        <end position="137"/>
    </location>
</feature>
<keyword evidence="3" id="KW-1185">Reference proteome</keyword>
<evidence type="ECO:0000313" key="2">
    <source>
        <dbReference type="EMBL" id="MBB4857493.1"/>
    </source>
</evidence>